<comment type="caution">
    <text evidence="2">The sequence shown here is derived from an EMBL/GenBank/DDBJ whole genome shotgun (WGS) entry which is preliminary data.</text>
</comment>
<sequence>MNDLFRETRPAAEEERLDLDIEGWEGPLDLLLDLARRQKVDLTRISILELTEQYLAFIADARRLRLELAADYLVMAAWLAYLKSALLLPKSDTDEEAEGADMALRLHLRLQRLEAMRTAGAALLERDRVGEQVFVRGAPEGLQQGSRRYDCSLYDLMRAYGYLAGRGRAVSYSIRRRPVFSLEEAIRWLERTIGGAVDWDRLSAHLPRTGDPVFRRSVTASGFVAALELARQGRLVLRQRAYDAPLEIRAAGE</sequence>
<dbReference type="PANTHER" id="PTHR33969">
    <property type="entry name" value="SEGREGATION AND CONDENSATION PROTEIN A"/>
    <property type="match status" value="1"/>
</dbReference>
<gene>
    <name evidence="2" type="ORF">C725_1615</name>
</gene>
<evidence type="ECO:0000256" key="1">
    <source>
        <dbReference type="ARBA" id="ARBA00044777"/>
    </source>
</evidence>
<protein>
    <recommendedName>
        <fullName evidence="1">Segregation and condensation protein A</fullName>
    </recommendedName>
</protein>
<dbReference type="Proteomes" id="UP000011717">
    <property type="component" value="Unassembled WGS sequence"/>
</dbReference>
<dbReference type="AlphaFoldDB" id="M2U4Q8"/>
<dbReference type="RefSeq" id="WP_008601706.1">
    <property type="nucleotide sequence ID" value="NZ_AMRV01000004.1"/>
</dbReference>
<dbReference type="EMBL" id="AMRV01000004">
    <property type="protein sequence ID" value="EMD83017.1"/>
    <property type="molecule type" value="Genomic_DNA"/>
</dbReference>
<dbReference type="Pfam" id="PF02616">
    <property type="entry name" value="SMC_ScpA"/>
    <property type="match status" value="1"/>
</dbReference>
<evidence type="ECO:0000313" key="3">
    <source>
        <dbReference type="Proteomes" id="UP000011717"/>
    </source>
</evidence>
<dbReference type="PANTHER" id="PTHR33969:SF2">
    <property type="entry name" value="SEGREGATION AND CONDENSATION PROTEIN A"/>
    <property type="match status" value="1"/>
</dbReference>
<reference evidence="2 3" key="1">
    <citation type="journal article" date="2013" name="Genome Announc.">
        <title>Draft Genome Sequence of Strain JLT2015T, Belonging to the Family Sphingomonadaceae of the Alphaproteobacteria.</title>
        <authorList>
            <person name="Tang K."/>
            <person name="Liu K."/>
            <person name="Li S."/>
            <person name="Jiao N."/>
        </authorList>
    </citation>
    <scope>NUCLEOTIDE SEQUENCE [LARGE SCALE GENOMIC DNA]</scope>
    <source>
        <strain evidence="2 3">JLT2015</strain>
    </source>
</reference>
<dbReference type="PATRIC" id="fig|1234595.3.peg.1616"/>
<organism evidence="2 3">
    <name type="scientific">Pacificimonas flava</name>
    <dbReference type="NCBI Taxonomy" id="1234595"/>
    <lineage>
        <taxon>Bacteria</taxon>
        <taxon>Pseudomonadati</taxon>
        <taxon>Pseudomonadota</taxon>
        <taxon>Alphaproteobacteria</taxon>
        <taxon>Sphingomonadales</taxon>
        <taxon>Sphingosinicellaceae</taxon>
        <taxon>Pacificimonas</taxon>
    </lineage>
</organism>
<proteinExistence type="predicted"/>
<name>M2U4Q8_9SPHN</name>
<keyword evidence="3" id="KW-1185">Reference proteome</keyword>
<evidence type="ECO:0000313" key="2">
    <source>
        <dbReference type="EMBL" id="EMD83017.1"/>
    </source>
</evidence>
<dbReference type="OrthoDB" id="9793741at2"/>
<accession>M2U4Q8</accession>
<dbReference type="InterPro" id="IPR003768">
    <property type="entry name" value="ScpA"/>
</dbReference>
<dbReference type="Gene3D" id="6.10.250.2410">
    <property type="match status" value="1"/>
</dbReference>